<reference evidence="1" key="1">
    <citation type="journal article" date="2015" name="Nature">
        <title>Complex archaea that bridge the gap between prokaryotes and eukaryotes.</title>
        <authorList>
            <person name="Spang A."/>
            <person name="Saw J.H."/>
            <person name="Jorgensen S.L."/>
            <person name="Zaremba-Niedzwiedzka K."/>
            <person name="Martijn J."/>
            <person name="Lind A.E."/>
            <person name="van Eijk R."/>
            <person name="Schleper C."/>
            <person name="Guy L."/>
            <person name="Ettema T.J."/>
        </authorList>
    </citation>
    <scope>NUCLEOTIDE SEQUENCE</scope>
</reference>
<sequence length="250" mass="28357">MKTFKCRGTLGDSYIVNCVVHGLASREKILIKQCSDYAGNAVDHWEPHIRQIYSLMPKIQVEFVNKEEFNSLPSQKFPRLWPSIEKAREREGGMSVMNPHPPFKFPATKQVTGSYIACSPRGGKSNEGHRQVGEDEISSLIEEYKDQQFVLVGDNPEFLGYSRHNVTNLIGKTSILEAIGIVSRAKKFIGVQGLMVYVAASSKVPSFVYTKSVGYDKAFRSRLFPEWERYCSVVKTCRSEDPLAFKRFMI</sequence>
<comment type="caution">
    <text evidence="1">The sequence shown here is derived from an EMBL/GenBank/DDBJ whole genome shotgun (WGS) entry which is preliminary data.</text>
</comment>
<organism evidence="1">
    <name type="scientific">marine sediment metagenome</name>
    <dbReference type="NCBI Taxonomy" id="412755"/>
    <lineage>
        <taxon>unclassified sequences</taxon>
        <taxon>metagenomes</taxon>
        <taxon>ecological metagenomes</taxon>
    </lineage>
</organism>
<protein>
    <submittedName>
        <fullName evidence="1">Uncharacterized protein</fullName>
    </submittedName>
</protein>
<dbReference type="AlphaFoldDB" id="A0A0F9UN26"/>
<gene>
    <name evidence="1" type="ORF">LCGC14_0245090</name>
</gene>
<name>A0A0F9UN26_9ZZZZ</name>
<dbReference type="SUPFAM" id="SSF53756">
    <property type="entry name" value="UDP-Glycosyltransferase/glycogen phosphorylase"/>
    <property type="match status" value="1"/>
</dbReference>
<dbReference type="Gene3D" id="3.40.50.2000">
    <property type="entry name" value="Glycogen Phosphorylase B"/>
    <property type="match status" value="1"/>
</dbReference>
<proteinExistence type="predicted"/>
<accession>A0A0F9UN26</accession>
<dbReference type="EMBL" id="LAZR01000125">
    <property type="protein sequence ID" value="KKN88902.1"/>
    <property type="molecule type" value="Genomic_DNA"/>
</dbReference>
<evidence type="ECO:0000313" key="1">
    <source>
        <dbReference type="EMBL" id="KKN88902.1"/>
    </source>
</evidence>